<gene>
    <name evidence="1" type="ORF">IAA08_01405</name>
</gene>
<dbReference type="AlphaFoldDB" id="A0A9D2D0Y4"/>
<proteinExistence type="predicted"/>
<dbReference type="Proteomes" id="UP000824024">
    <property type="component" value="Unassembled WGS sequence"/>
</dbReference>
<comment type="caution">
    <text evidence="1">The sequence shown here is derived from an EMBL/GenBank/DDBJ whole genome shotgun (WGS) entry which is preliminary data.</text>
</comment>
<protein>
    <recommendedName>
        <fullName evidence="3">DRTGG domain-containing protein</fullName>
    </recommendedName>
</protein>
<reference evidence="1" key="2">
    <citation type="submission" date="2021-04" db="EMBL/GenBank/DDBJ databases">
        <authorList>
            <person name="Gilroy R."/>
        </authorList>
    </citation>
    <scope>NUCLEOTIDE SEQUENCE</scope>
    <source>
        <strain evidence="1">CHK192-9172</strain>
    </source>
</reference>
<organism evidence="1 2">
    <name type="scientific">Candidatus Eubacterium avistercoris</name>
    <dbReference type="NCBI Taxonomy" id="2838567"/>
    <lineage>
        <taxon>Bacteria</taxon>
        <taxon>Bacillati</taxon>
        <taxon>Bacillota</taxon>
        <taxon>Clostridia</taxon>
        <taxon>Eubacteriales</taxon>
        <taxon>Eubacteriaceae</taxon>
        <taxon>Eubacterium</taxon>
    </lineage>
</organism>
<evidence type="ECO:0000313" key="1">
    <source>
        <dbReference type="EMBL" id="HIZ06574.1"/>
    </source>
</evidence>
<name>A0A9D2D0Y4_9FIRM</name>
<accession>A0A9D2D0Y4</accession>
<dbReference type="Gene3D" id="3.40.1390.20">
    <property type="entry name" value="HprK N-terminal domain-like"/>
    <property type="match status" value="1"/>
</dbReference>
<dbReference type="InterPro" id="IPR028979">
    <property type="entry name" value="Ser_kin/Pase_Hpr-like_N_sf"/>
</dbReference>
<dbReference type="SUPFAM" id="SSF75138">
    <property type="entry name" value="HprK N-terminal domain-like"/>
    <property type="match status" value="1"/>
</dbReference>
<reference evidence="1" key="1">
    <citation type="journal article" date="2021" name="PeerJ">
        <title>Extensive microbial diversity within the chicken gut microbiome revealed by metagenomics and culture.</title>
        <authorList>
            <person name="Gilroy R."/>
            <person name="Ravi A."/>
            <person name="Getino M."/>
            <person name="Pursley I."/>
            <person name="Horton D.L."/>
            <person name="Alikhan N.F."/>
            <person name="Baker D."/>
            <person name="Gharbi K."/>
            <person name="Hall N."/>
            <person name="Watson M."/>
            <person name="Adriaenssens E.M."/>
            <person name="Foster-Nyarko E."/>
            <person name="Jarju S."/>
            <person name="Secka A."/>
            <person name="Antonio M."/>
            <person name="Oren A."/>
            <person name="Chaudhuri R.R."/>
            <person name="La Ragione R."/>
            <person name="Hildebrand F."/>
            <person name="Pallen M.J."/>
        </authorList>
    </citation>
    <scope>NUCLEOTIDE SEQUENCE</scope>
    <source>
        <strain evidence="1">CHK192-9172</strain>
    </source>
</reference>
<sequence>MTIQELIRQDQFEIINEGSDLSREITEPFCCDLLSVAMGNAPAGCAWCTVMANMNTLAVASLTEAGCVILCMGASADDNMKMKAASEGITLLRTDRGIFETALGIYRNLHEKDQL</sequence>
<evidence type="ECO:0008006" key="3">
    <source>
        <dbReference type="Google" id="ProtNLM"/>
    </source>
</evidence>
<dbReference type="EMBL" id="DXCH01000037">
    <property type="protein sequence ID" value="HIZ06574.1"/>
    <property type="molecule type" value="Genomic_DNA"/>
</dbReference>
<evidence type="ECO:0000313" key="2">
    <source>
        <dbReference type="Proteomes" id="UP000824024"/>
    </source>
</evidence>